<gene>
    <name evidence="3" type="ORF">OCH7691_02512</name>
</gene>
<feature type="domain" description="Oxidoreductase molybdopterin-binding" evidence="2">
    <location>
        <begin position="67"/>
        <end position="145"/>
    </location>
</feature>
<sequence length="170" mass="18785">MRSAGPILILVAALLTSGPLHAATAGEHVAEGSLTRLELTVRGDGADAPVLRLDQAMVKAMPQHEIVTATPWTDGRHVYSGVLLRDLVARLGATGTRLRATAYNDYVVEIPLEDIESYDVLLAVCVDDEPLSLRNKGPFWIIYPWDDHPELRLNLYHARAVWQLKELVVE</sequence>
<dbReference type="InterPro" id="IPR000572">
    <property type="entry name" value="OxRdtase_Mopterin-bd_dom"/>
</dbReference>
<feature type="chain" id="PRO_5012780106" evidence="1">
    <location>
        <begin position="23"/>
        <end position="170"/>
    </location>
</feature>
<evidence type="ECO:0000313" key="4">
    <source>
        <dbReference type="Proteomes" id="UP000193200"/>
    </source>
</evidence>
<name>A0A1Y5T747_9PROT</name>
<reference evidence="3 4" key="1">
    <citation type="submission" date="2017-03" db="EMBL/GenBank/DDBJ databases">
        <authorList>
            <person name="Afonso C.L."/>
            <person name="Miller P.J."/>
            <person name="Scott M.A."/>
            <person name="Spackman E."/>
            <person name="Goraichik I."/>
            <person name="Dimitrov K.M."/>
            <person name="Suarez D.L."/>
            <person name="Swayne D.E."/>
        </authorList>
    </citation>
    <scope>NUCLEOTIDE SEQUENCE [LARGE SCALE GENOMIC DNA]</scope>
    <source>
        <strain evidence="3 4">CECT 7691</strain>
    </source>
</reference>
<organism evidence="3 4">
    <name type="scientific">Oceanibacterium hippocampi</name>
    <dbReference type="NCBI Taxonomy" id="745714"/>
    <lineage>
        <taxon>Bacteria</taxon>
        <taxon>Pseudomonadati</taxon>
        <taxon>Pseudomonadota</taxon>
        <taxon>Alphaproteobacteria</taxon>
        <taxon>Sneathiellales</taxon>
        <taxon>Sneathiellaceae</taxon>
        <taxon>Oceanibacterium</taxon>
    </lineage>
</organism>
<dbReference type="RefSeq" id="WP_085883858.1">
    <property type="nucleotide sequence ID" value="NZ_FWFR01000002.1"/>
</dbReference>
<feature type="signal peptide" evidence="1">
    <location>
        <begin position="1"/>
        <end position="22"/>
    </location>
</feature>
<keyword evidence="4" id="KW-1185">Reference proteome</keyword>
<dbReference type="InterPro" id="IPR036374">
    <property type="entry name" value="OxRdtase_Mopterin-bd_sf"/>
</dbReference>
<dbReference type="Proteomes" id="UP000193200">
    <property type="component" value="Unassembled WGS sequence"/>
</dbReference>
<dbReference type="AlphaFoldDB" id="A0A1Y5T747"/>
<accession>A0A1Y5T747</accession>
<dbReference type="InParanoid" id="A0A1Y5T747"/>
<evidence type="ECO:0000259" key="2">
    <source>
        <dbReference type="Pfam" id="PF00174"/>
    </source>
</evidence>
<keyword evidence="1" id="KW-0732">Signal</keyword>
<evidence type="ECO:0000256" key="1">
    <source>
        <dbReference type="SAM" id="SignalP"/>
    </source>
</evidence>
<dbReference type="Pfam" id="PF00174">
    <property type="entry name" value="Oxidored_molyb"/>
    <property type="match status" value="1"/>
</dbReference>
<dbReference type="Gene3D" id="3.90.420.10">
    <property type="entry name" value="Oxidoreductase, molybdopterin-binding domain"/>
    <property type="match status" value="1"/>
</dbReference>
<dbReference type="SUPFAM" id="SSF56524">
    <property type="entry name" value="Oxidoreductase molybdopterin-binding domain"/>
    <property type="match status" value="1"/>
</dbReference>
<evidence type="ECO:0000313" key="3">
    <source>
        <dbReference type="EMBL" id="SLN57405.1"/>
    </source>
</evidence>
<protein>
    <submittedName>
        <fullName evidence="3">Oxidoreductase molybdopterin binding domain protein</fullName>
    </submittedName>
</protein>
<proteinExistence type="predicted"/>
<dbReference type="EMBL" id="FWFR01000002">
    <property type="protein sequence ID" value="SLN57405.1"/>
    <property type="molecule type" value="Genomic_DNA"/>
</dbReference>